<dbReference type="RefSeq" id="WP_039563047.1">
    <property type="nucleotide sequence ID" value="NZ_LOSH02000002.1"/>
</dbReference>
<accession>A0ABX4X0M1</accession>
<sequence>MEDEKLFAESLTQLVDEVESTITQAASLGYIGVSADISLDVAKELIKAVKYYQEPKFYGWPISLVELYLDEEEQIPEQVFRAYKEHVDSLGECNDTNQPFFIDEAYSAD</sequence>
<gene>
    <name evidence="1" type="ORF">AL548_007490</name>
</gene>
<name>A0ABX4X0M1_VIBVL</name>
<dbReference type="Proteomes" id="UP000054370">
    <property type="component" value="Unassembled WGS sequence"/>
</dbReference>
<evidence type="ECO:0000313" key="1">
    <source>
        <dbReference type="EMBL" id="PNM76951.1"/>
    </source>
</evidence>
<organism evidence="1 2">
    <name type="scientific">Vibrio vulnificus</name>
    <dbReference type="NCBI Taxonomy" id="672"/>
    <lineage>
        <taxon>Bacteria</taxon>
        <taxon>Pseudomonadati</taxon>
        <taxon>Pseudomonadota</taxon>
        <taxon>Gammaproteobacteria</taxon>
        <taxon>Vibrionales</taxon>
        <taxon>Vibrionaceae</taxon>
        <taxon>Vibrio</taxon>
    </lineage>
</organism>
<proteinExistence type="predicted"/>
<protein>
    <submittedName>
        <fullName evidence="1">Uncharacterized protein</fullName>
    </submittedName>
</protein>
<evidence type="ECO:0000313" key="2">
    <source>
        <dbReference type="Proteomes" id="UP000054370"/>
    </source>
</evidence>
<dbReference type="EMBL" id="LOSH02000002">
    <property type="protein sequence ID" value="PNM76951.1"/>
    <property type="molecule type" value="Genomic_DNA"/>
</dbReference>
<reference evidence="1" key="1">
    <citation type="submission" date="2017-12" db="EMBL/GenBank/DDBJ databases">
        <title>FDA dAtabase for Regulatory Grade micrObial Sequences (FDA-ARGOS): Supporting development and validation of Infectious Disease Dx tests.</title>
        <authorList>
            <person name="Hoffmann M."/>
            <person name="Allard M."/>
            <person name="Evans P."/>
            <person name="Brown E."/>
            <person name="Tallon L.J."/>
            <person name="Sadzewicz L."/>
            <person name="Sengamalay N."/>
            <person name="Ott S."/>
            <person name="Godinez A."/>
            <person name="Nagaraj S."/>
            <person name="Vavikolanu K."/>
            <person name="Aluvathingal J."/>
            <person name="Nadendla S."/>
            <person name="Hobson J."/>
            <person name="Sichtig H."/>
        </authorList>
    </citation>
    <scope>NUCLEOTIDE SEQUENCE [LARGE SCALE GENOMIC DNA]</scope>
    <source>
        <strain evidence="1">FDAARGOS_118</strain>
    </source>
</reference>
<comment type="caution">
    <text evidence="1">The sequence shown here is derived from an EMBL/GenBank/DDBJ whole genome shotgun (WGS) entry which is preliminary data.</text>
</comment>
<keyword evidence="2" id="KW-1185">Reference proteome</keyword>